<keyword evidence="2" id="KW-1185">Reference proteome</keyword>
<gene>
    <name evidence="1" type="ORF">QE152_g3486</name>
</gene>
<evidence type="ECO:0000313" key="2">
    <source>
        <dbReference type="Proteomes" id="UP001458880"/>
    </source>
</evidence>
<organism evidence="1 2">
    <name type="scientific">Popillia japonica</name>
    <name type="common">Japanese beetle</name>
    <dbReference type="NCBI Taxonomy" id="7064"/>
    <lineage>
        <taxon>Eukaryota</taxon>
        <taxon>Metazoa</taxon>
        <taxon>Ecdysozoa</taxon>
        <taxon>Arthropoda</taxon>
        <taxon>Hexapoda</taxon>
        <taxon>Insecta</taxon>
        <taxon>Pterygota</taxon>
        <taxon>Neoptera</taxon>
        <taxon>Endopterygota</taxon>
        <taxon>Coleoptera</taxon>
        <taxon>Polyphaga</taxon>
        <taxon>Scarabaeiformia</taxon>
        <taxon>Scarabaeidae</taxon>
        <taxon>Rutelinae</taxon>
        <taxon>Popillia</taxon>
    </lineage>
</organism>
<proteinExistence type="predicted"/>
<sequence length="195" mass="21580">MYIKGDGSPRLGKVRKFHKNKDVLELPFTSSESGFETELDCLDSSLSNSCNETDDTVTRLHAKIEVLEQILTEHSIPLPSDYASQSETDSALDKVRAFPEHSTRLEELLIELKNDIGRLLPSQDDASALAGKIERLIGEKASALDGATESNRKDAFTETNDYEKPPNRIGKMLLLKRTTTKTTTNTKIAPLTGET</sequence>
<comment type="caution">
    <text evidence="1">The sequence shown here is derived from an EMBL/GenBank/DDBJ whole genome shotgun (WGS) entry which is preliminary data.</text>
</comment>
<name>A0AAW1N2M0_POPJA</name>
<dbReference type="Proteomes" id="UP001458880">
    <property type="component" value="Unassembled WGS sequence"/>
</dbReference>
<protein>
    <submittedName>
        <fullName evidence="1">Uncharacterized protein</fullName>
    </submittedName>
</protein>
<dbReference type="EMBL" id="JASPKY010000014">
    <property type="protein sequence ID" value="KAK9753426.1"/>
    <property type="molecule type" value="Genomic_DNA"/>
</dbReference>
<accession>A0AAW1N2M0</accession>
<reference evidence="1 2" key="1">
    <citation type="journal article" date="2024" name="BMC Genomics">
        <title>De novo assembly and annotation of Popillia japonica's genome with initial clues to its potential as an invasive pest.</title>
        <authorList>
            <person name="Cucini C."/>
            <person name="Boschi S."/>
            <person name="Funari R."/>
            <person name="Cardaioli E."/>
            <person name="Iannotti N."/>
            <person name="Marturano G."/>
            <person name="Paoli F."/>
            <person name="Bruttini M."/>
            <person name="Carapelli A."/>
            <person name="Frati F."/>
            <person name="Nardi F."/>
        </authorList>
    </citation>
    <scope>NUCLEOTIDE SEQUENCE [LARGE SCALE GENOMIC DNA]</scope>
    <source>
        <strain evidence="1">DMR45628</strain>
    </source>
</reference>
<evidence type="ECO:0000313" key="1">
    <source>
        <dbReference type="EMBL" id="KAK9753426.1"/>
    </source>
</evidence>
<dbReference type="AlphaFoldDB" id="A0AAW1N2M0"/>